<name>A0AAE0WCU0_9BIVA</name>
<evidence type="ECO:0000313" key="2">
    <source>
        <dbReference type="Proteomes" id="UP001195483"/>
    </source>
</evidence>
<protein>
    <submittedName>
        <fullName evidence="1">Uncharacterized protein</fullName>
    </submittedName>
</protein>
<reference evidence="1" key="3">
    <citation type="submission" date="2023-05" db="EMBL/GenBank/DDBJ databases">
        <authorList>
            <person name="Smith C.H."/>
        </authorList>
    </citation>
    <scope>NUCLEOTIDE SEQUENCE</scope>
    <source>
        <strain evidence="1">CHS0354</strain>
        <tissue evidence="1">Mantle</tissue>
    </source>
</reference>
<accession>A0AAE0WCU0</accession>
<sequence>MMKFISEASDGASLMTDWKNDVGVIMRELHNHILVYIHCVADHLVLLAGQACKNVDSFMEYHITIKNVYCSYHNSAIWYNLLREMEFILADDIALKLISLKDPSRFRWLSSENPVKAICKVYPALVRTLENQVVANCTEAKGALLRV</sequence>
<organism evidence="1 2">
    <name type="scientific">Potamilus streckersoni</name>
    <dbReference type="NCBI Taxonomy" id="2493646"/>
    <lineage>
        <taxon>Eukaryota</taxon>
        <taxon>Metazoa</taxon>
        <taxon>Spiralia</taxon>
        <taxon>Lophotrochozoa</taxon>
        <taxon>Mollusca</taxon>
        <taxon>Bivalvia</taxon>
        <taxon>Autobranchia</taxon>
        <taxon>Heteroconchia</taxon>
        <taxon>Palaeoheterodonta</taxon>
        <taxon>Unionida</taxon>
        <taxon>Unionoidea</taxon>
        <taxon>Unionidae</taxon>
        <taxon>Ambleminae</taxon>
        <taxon>Lampsilini</taxon>
        <taxon>Potamilus</taxon>
    </lineage>
</organism>
<comment type="caution">
    <text evidence="1">The sequence shown here is derived from an EMBL/GenBank/DDBJ whole genome shotgun (WGS) entry which is preliminary data.</text>
</comment>
<evidence type="ECO:0000313" key="1">
    <source>
        <dbReference type="EMBL" id="KAK3609509.1"/>
    </source>
</evidence>
<dbReference type="EMBL" id="JAEAOA010002347">
    <property type="protein sequence ID" value="KAK3609509.1"/>
    <property type="molecule type" value="Genomic_DNA"/>
</dbReference>
<dbReference type="Proteomes" id="UP001195483">
    <property type="component" value="Unassembled WGS sequence"/>
</dbReference>
<reference evidence="1" key="2">
    <citation type="journal article" date="2021" name="Genome Biol. Evol.">
        <title>Developing a high-quality reference genome for a parasitic bivalve with doubly uniparental inheritance (Bivalvia: Unionida).</title>
        <authorList>
            <person name="Smith C.H."/>
        </authorList>
    </citation>
    <scope>NUCLEOTIDE SEQUENCE</scope>
    <source>
        <strain evidence="1">CHS0354</strain>
        <tissue evidence="1">Mantle</tissue>
    </source>
</reference>
<reference evidence="1" key="1">
    <citation type="journal article" date="2021" name="Genome Biol. Evol.">
        <title>A High-Quality Reference Genome for a Parasitic Bivalve with Doubly Uniparental Inheritance (Bivalvia: Unionida).</title>
        <authorList>
            <person name="Smith C.H."/>
        </authorList>
    </citation>
    <scope>NUCLEOTIDE SEQUENCE</scope>
    <source>
        <strain evidence="1">CHS0354</strain>
    </source>
</reference>
<keyword evidence="2" id="KW-1185">Reference proteome</keyword>
<dbReference type="PANTHER" id="PTHR46880">
    <property type="entry name" value="RAS-ASSOCIATING DOMAIN-CONTAINING PROTEIN"/>
    <property type="match status" value="1"/>
</dbReference>
<gene>
    <name evidence="1" type="ORF">CHS0354_041559</name>
</gene>
<dbReference type="AlphaFoldDB" id="A0AAE0WCU0"/>
<dbReference type="PANTHER" id="PTHR46880:SF5">
    <property type="entry name" value="DUF4371 DOMAIN-CONTAINING PROTEIN"/>
    <property type="match status" value="1"/>
</dbReference>
<proteinExistence type="predicted"/>